<dbReference type="InterPro" id="IPR035899">
    <property type="entry name" value="DBL_dom_sf"/>
</dbReference>
<keyword evidence="4" id="KW-1185">Reference proteome</keyword>
<dbReference type="Proteomes" id="UP001460270">
    <property type="component" value="Unassembled WGS sequence"/>
</dbReference>
<reference evidence="4" key="1">
    <citation type="submission" date="2024-04" db="EMBL/GenBank/DDBJ databases">
        <title>Salinicola lusitanus LLJ914,a marine bacterium isolated from the Okinawa Trough.</title>
        <authorList>
            <person name="Li J."/>
        </authorList>
    </citation>
    <scope>NUCLEOTIDE SEQUENCE [LARGE SCALE GENOMIC DNA]</scope>
</reference>
<evidence type="ECO:0000259" key="2">
    <source>
        <dbReference type="PROSITE" id="PS50003"/>
    </source>
</evidence>
<evidence type="ECO:0000313" key="4">
    <source>
        <dbReference type="Proteomes" id="UP001460270"/>
    </source>
</evidence>
<sequence>MSFSPSSSSPSLGNRIQEQRDKWDRKRTRTTKELVQTEQKYCQQLQLITNGSSGAPGERVLGRGFDQFCPELHHYRVYVDNFYSAQRILRTQLKKSKAFRRFKKLQESRAEFRVRAWRSCWSCLSTESNRAVGALSDLHERILDNTRRHENMLQLQRVQRLLRGSKIRVMSPDRWFLREGFLKVVPPKGSDAKLQMFFLFSDVLLQTRRSSALSLSSEERFELRRAFPLKDCVVEKVFGHTRSQGGLLNLSFPKAKLLLMSTDQEDFNNWFNLLSSAVRKLQSKPTEIHNKPSDSSSAIQRKRHALSEMSPEAVMLTRKRAAPQEEETGACTQQCGNLLLQLRHSVMDQKVPLCIHLYF</sequence>
<dbReference type="Gene3D" id="2.30.29.30">
    <property type="entry name" value="Pleckstrin-homology domain (PH domain)/Phosphotyrosine-binding domain (PTB)"/>
    <property type="match status" value="1"/>
</dbReference>
<dbReference type="Gene3D" id="1.20.900.10">
    <property type="entry name" value="Dbl homology (DH) domain"/>
    <property type="match status" value="1"/>
</dbReference>
<organism evidence="3 4">
    <name type="scientific">Mugilogobius chulae</name>
    <name type="common">yellowstripe goby</name>
    <dbReference type="NCBI Taxonomy" id="88201"/>
    <lineage>
        <taxon>Eukaryota</taxon>
        <taxon>Metazoa</taxon>
        <taxon>Chordata</taxon>
        <taxon>Craniata</taxon>
        <taxon>Vertebrata</taxon>
        <taxon>Euteleostomi</taxon>
        <taxon>Actinopterygii</taxon>
        <taxon>Neopterygii</taxon>
        <taxon>Teleostei</taxon>
        <taxon>Neoteleostei</taxon>
        <taxon>Acanthomorphata</taxon>
        <taxon>Gobiaria</taxon>
        <taxon>Gobiiformes</taxon>
        <taxon>Gobioidei</taxon>
        <taxon>Gobiidae</taxon>
        <taxon>Gobionellinae</taxon>
        <taxon>Mugilogobius</taxon>
    </lineage>
</organism>
<feature type="region of interest" description="Disordered" evidence="1">
    <location>
        <begin position="1"/>
        <end position="30"/>
    </location>
</feature>
<accession>A0AAW0NHI7</accession>
<comment type="caution">
    <text evidence="3">The sequence shown here is derived from an EMBL/GenBank/DDBJ whole genome shotgun (WGS) entry which is preliminary data.</text>
</comment>
<dbReference type="SMART" id="SM00233">
    <property type="entry name" value="PH"/>
    <property type="match status" value="1"/>
</dbReference>
<protein>
    <recommendedName>
        <fullName evidence="2">PH domain-containing protein</fullName>
    </recommendedName>
</protein>
<dbReference type="InterPro" id="IPR001849">
    <property type="entry name" value="PH_domain"/>
</dbReference>
<dbReference type="AlphaFoldDB" id="A0AAW0NHI7"/>
<dbReference type="PROSITE" id="PS50003">
    <property type="entry name" value="PH_DOMAIN"/>
    <property type="match status" value="1"/>
</dbReference>
<gene>
    <name evidence="3" type="ORF">WMY93_019581</name>
</gene>
<dbReference type="InterPro" id="IPR011993">
    <property type="entry name" value="PH-like_dom_sf"/>
</dbReference>
<dbReference type="SUPFAM" id="SSF48065">
    <property type="entry name" value="DBL homology domain (DH-domain)"/>
    <property type="match status" value="1"/>
</dbReference>
<dbReference type="PANTHER" id="PTHR47056:SF1">
    <property type="entry name" value="RHO GUANINE NUCLEOTIDE EXCHANGE FACTOR 39"/>
    <property type="match status" value="1"/>
</dbReference>
<dbReference type="GO" id="GO:0030335">
    <property type="term" value="P:positive regulation of cell migration"/>
    <property type="evidence" value="ECO:0007669"/>
    <property type="project" value="TreeGrafter"/>
</dbReference>
<dbReference type="EMBL" id="JBBPFD010000014">
    <property type="protein sequence ID" value="KAK7898728.1"/>
    <property type="molecule type" value="Genomic_DNA"/>
</dbReference>
<evidence type="ECO:0000313" key="3">
    <source>
        <dbReference type="EMBL" id="KAK7898728.1"/>
    </source>
</evidence>
<dbReference type="GO" id="GO:0005886">
    <property type="term" value="C:plasma membrane"/>
    <property type="evidence" value="ECO:0007669"/>
    <property type="project" value="TreeGrafter"/>
</dbReference>
<proteinExistence type="predicted"/>
<dbReference type="InterPro" id="IPR042987">
    <property type="entry name" value="ARHGEF39"/>
</dbReference>
<evidence type="ECO:0000256" key="1">
    <source>
        <dbReference type="SAM" id="MobiDB-lite"/>
    </source>
</evidence>
<dbReference type="SUPFAM" id="SSF50729">
    <property type="entry name" value="PH domain-like"/>
    <property type="match status" value="1"/>
</dbReference>
<dbReference type="PANTHER" id="PTHR47056">
    <property type="entry name" value="RHO GUANINE NUCLEOTIDE EXCHANGE FACTOR 39"/>
    <property type="match status" value="1"/>
</dbReference>
<feature type="compositionally biased region" description="Low complexity" evidence="1">
    <location>
        <begin position="1"/>
        <end position="11"/>
    </location>
</feature>
<name>A0AAW0NHI7_9GOBI</name>
<feature type="domain" description="PH" evidence="2">
    <location>
        <begin position="175"/>
        <end position="279"/>
    </location>
</feature>